<feature type="transmembrane region" description="Helical" evidence="1">
    <location>
        <begin position="104"/>
        <end position="123"/>
    </location>
</feature>
<dbReference type="AlphaFoldDB" id="A0A1C7EKW6"/>
<evidence type="ECO:0000256" key="1">
    <source>
        <dbReference type="SAM" id="Phobius"/>
    </source>
</evidence>
<dbReference type="NCBIfam" id="TIGR02206">
    <property type="entry name" value="intg_mem_TP0381"/>
    <property type="match status" value="1"/>
</dbReference>
<sequence length="251" mass="29461">MESWFGATSTHYFTLFSTSHLIVLTIALIGSLLLFSFKNKLKETQQGVYWLRWLLLVFLLASEISYHYWAIANDVWRFHNQMPFHLCGVASVVSIIGLLTMRPFWIQLAFFLGVLPAFLALVTPELPYDYHHFRFWKFFIHHTAITWACLFLALSRPQVITMRSLFSVYGLLLLYAAIVGFFLNPWTDSNFLFLMQRPTTTSPLDFFGEGLWYYINLCLTTFALFSIQYMLFRKFVKPTHKNLGLKKFNAR</sequence>
<proteinExistence type="predicted"/>
<dbReference type="RefSeq" id="WP_065527463.1">
    <property type="nucleotide sequence ID" value="NZ_CP016543.2"/>
</dbReference>
<reference evidence="2" key="1">
    <citation type="submission" date="2016-10" db="EMBL/GenBank/DDBJ databases">
        <authorList>
            <person name="See-Too W.S."/>
        </authorList>
    </citation>
    <scope>NUCLEOTIDE SEQUENCE</scope>
    <source>
        <strain evidence="2">DSM 22276</strain>
    </source>
</reference>
<dbReference type="STRING" id="414778.BCM40_14680"/>
<feature type="transmembrane region" description="Helical" evidence="1">
    <location>
        <begin position="12"/>
        <end position="37"/>
    </location>
</feature>
<dbReference type="KEGG" id="pdg:BCM40_14680"/>
<feature type="transmembrane region" description="Helical" evidence="1">
    <location>
        <begin position="49"/>
        <end position="70"/>
    </location>
</feature>
<dbReference type="EMBL" id="CP016543">
    <property type="protein sequence ID" value="ANU24520.1"/>
    <property type="molecule type" value="Genomic_DNA"/>
</dbReference>
<feature type="transmembrane region" description="Helical" evidence="1">
    <location>
        <begin position="211"/>
        <end position="232"/>
    </location>
</feature>
<dbReference type="OrthoDB" id="9813172at2"/>
<keyword evidence="1" id="KW-0472">Membrane</keyword>
<evidence type="ECO:0000313" key="2">
    <source>
        <dbReference type="EMBL" id="ANU24520.1"/>
    </source>
</evidence>
<feature type="transmembrane region" description="Helical" evidence="1">
    <location>
        <begin position="166"/>
        <end position="186"/>
    </location>
</feature>
<dbReference type="InterPro" id="IPR011737">
    <property type="entry name" value="CHP02206_TP0381"/>
</dbReference>
<dbReference type="Pfam" id="PF14808">
    <property type="entry name" value="TMEM164"/>
    <property type="match status" value="1"/>
</dbReference>
<feature type="transmembrane region" description="Helical" evidence="1">
    <location>
        <begin position="82"/>
        <end position="99"/>
    </location>
</feature>
<keyword evidence="1" id="KW-0812">Transmembrane</keyword>
<gene>
    <name evidence="2" type="ORF">BCM40_14680</name>
</gene>
<evidence type="ECO:0000313" key="3">
    <source>
        <dbReference type="Proteomes" id="UP000092495"/>
    </source>
</evidence>
<feature type="transmembrane region" description="Helical" evidence="1">
    <location>
        <begin position="135"/>
        <end position="154"/>
    </location>
</feature>
<dbReference type="Proteomes" id="UP000092495">
    <property type="component" value="Chromosome"/>
</dbReference>
<protein>
    <submittedName>
        <fullName evidence="2">ABC transporter permease</fullName>
    </submittedName>
</protein>
<keyword evidence="1" id="KW-1133">Transmembrane helix</keyword>
<accession>A0A1C7EKW6</accession>
<organism evidence="2 3">
    <name type="scientific">Planococcus donghaensis</name>
    <dbReference type="NCBI Taxonomy" id="414778"/>
    <lineage>
        <taxon>Bacteria</taxon>
        <taxon>Bacillati</taxon>
        <taxon>Bacillota</taxon>
        <taxon>Bacilli</taxon>
        <taxon>Bacillales</taxon>
        <taxon>Caryophanaceae</taxon>
        <taxon>Planococcus</taxon>
    </lineage>
</organism>
<keyword evidence="3" id="KW-1185">Reference proteome</keyword>
<name>A0A1C7EKW6_9BACL</name>